<dbReference type="PROSITE" id="PS51186">
    <property type="entry name" value="GNAT"/>
    <property type="match status" value="1"/>
</dbReference>
<dbReference type="Pfam" id="PF08445">
    <property type="entry name" value="FR47"/>
    <property type="match status" value="1"/>
</dbReference>
<name>A0A2U1APD6_9BACT</name>
<gene>
    <name evidence="2" type="ORF">C8D82_12736</name>
</gene>
<dbReference type="CDD" id="cd04301">
    <property type="entry name" value="NAT_SF"/>
    <property type="match status" value="1"/>
</dbReference>
<evidence type="ECO:0000313" key="3">
    <source>
        <dbReference type="Proteomes" id="UP000245959"/>
    </source>
</evidence>
<dbReference type="RefSeq" id="WP_116885131.1">
    <property type="nucleotide sequence ID" value="NZ_CABMMC010000122.1"/>
</dbReference>
<evidence type="ECO:0000259" key="1">
    <source>
        <dbReference type="PROSITE" id="PS51186"/>
    </source>
</evidence>
<dbReference type="Gene3D" id="3.40.630.30">
    <property type="match status" value="1"/>
</dbReference>
<dbReference type="Proteomes" id="UP000245959">
    <property type="component" value="Unassembled WGS sequence"/>
</dbReference>
<dbReference type="InterPro" id="IPR000182">
    <property type="entry name" value="GNAT_dom"/>
</dbReference>
<organism evidence="2 3">
    <name type="scientific">Victivallis vadensis</name>
    <dbReference type="NCBI Taxonomy" id="172901"/>
    <lineage>
        <taxon>Bacteria</taxon>
        <taxon>Pseudomonadati</taxon>
        <taxon>Lentisphaerota</taxon>
        <taxon>Lentisphaeria</taxon>
        <taxon>Victivallales</taxon>
        <taxon>Victivallaceae</taxon>
        <taxon>Victivallis</taxon>
    </lineage>
</organism>
<comment type="caution">
    <text evidence="2">The sequence shown here is derived from an EMBL/GenBank/DDBJ whole genome shotgun (WGS) entry which is preliminary data.</text>
</comment>
<proteinExistence type="predicted"/>
<protein>
    <recommendedName>
        <fullName evidence="1">N-acetyltransferase domain-containing protein</fullName>
    </recommendedName>
</protein>
<dbReference type="GO" id="GO:0016747">
    <property type="term" value="F:acyltransferase activity, transferring groups other than amino-acyl groups"/>
    <property type="evidence" value="ECO:0007669"/>
    <property type="project" value="InterPro"/>
</dbReference>
<reference evidence="2 3" key="1">
    <citation type="submission" date="2018-04" db="EMBL/GenBank/DDBJ databases">
        <title>Genomic Encyclopedia of Type Strains, Phase IV (KMG-IV): sequencing the most valuable type-strain genomes for metagenomic binning, comparative biology and taxonomic classification.</title>
        <authorList>
            <person name="Goeker M."/>
        </authorList>
    </citation>
    <scope>NUCLEOTIDE SEQUENCE [LARGE SCALE GENOMIC DNA]</scope>
    <source>
        <strain evidence="2 3">DSM 14823</strain>
    </source>
</reference>
<dbReference type="SUPFAM" id="SSF55729">
    <property type="entry name" value="Acyl-CoA N-acyltransferases (Nat)"/>
    <property type="match status" value="1"/>
</dbReference>
<sequence>MRLEYYSGTEAFGNDVLDPLLRHEEQNNLLISFARNDRKAETSGWLLATVKDNAGSVLLTAACTPPFNLVLAETDNRPCPAAVKLLASELKTMRRMFPGVLAEQTLARRFAEEFAGTGRYRINHSMTVMRLDHVANHTPSPGAARPLREEDLFFVPYWCRAFAEEAHVGQPGLDASIEQTRKRIGADTFYLWEDRIPVSQACHARSTMHGAAISAVYTPPPYRGRGYASSLVAELSRVLLERGNRFCCLFADTANPVSCGIYRRIGYVDRCIVEELQWLP</sequence>
<dbReference type="AlphaFoldDB" id="A0A2U1APD6"/>
<dbReference type="InterPro" id="IPR013653">
    <property type="entry name" value="GCN5-like_dom"/>
</dbReference>
<dbReference type="OrthoDB" id="3174529at2"/>
<evidence type="ECO:0000313" key="2">
    <source>
        <dbReference type="EMBL" id="PVY38274.1"/>
    </source>
</evidence>
<dbReference type="InterPro" id="IPR016181">
    <property type="entry name" value="Acyl_CoA_acyltransferase"/>
</dbReference>
<feature type="domain" description="N-acetyltransferase" evidence="1">
    <location>
        <begin position="142"/>
        <end position="280"/>
    </location>
</feature>
<accession>A0A2U1APD6</accession>
<keyword evidence="3" id="KW-1185">Reference proteome</keyword>
<dbReference type="EMBL" id="QEKH01000027">
    <property type="protein sequence ID" value="PVY38274.1"/>
    <property type="molecule type" value="Genomic_DNA"/>
</dbReference>
<dbReference type="GeneID" id="78296415"/>